<name>H8L650_FRAAD</name>
<evidence type="ECO:0000313" key="1">
    <source>
        <dbReference type="EMBL" id="AFC85894.1"/>
    </source>
</evidence>
<accession>H8L650</accession>
<sequence length="64" mass="7408">MTAFACAHHIARIGRLPSAQWRAEVNQLPADCGRNDCTTRNCQREVQSRLEMQWKIRRAKRKAA</sequence>
<dbReference type="Proteomes" id="UP000005234">
    <property type="component" value="Chromosome"/>
</dbReference>
<dbReference type="RefSeq" id="WP_014402899.1">
    <property type="nucleotide sequence ID" value="NC_017033.1"/>
</dbReference>
<organism evidence="1 2">
    <name type="scientific">Frateuria aurantia (strain ATCC 33424 / DSM 6220 / KCTC 2777 / LMG 1558 / NBRC 3245 / NCIMB 13370)</name>
    <name type="common">Acetobacter aurantius</name>
    <dbReference type="NCBI Taxonomy" id="767434"/>
    <lineage>
        <taxon>Bacteria</taxon>
        <taxon>Pseudomonadati</taxon>
        <taxon>Pseudomonadota</taxon>
        <taxon>Gammaproteobacteria</taxon>
        <taxon>Lysobacterales</taxon>
        <taxon>Rhodanobacteraceae</taxon>
        <taxon>Frateuria</taxon>
    </lineage>
</organism>
<gene>
    <name evidence="1" type="ordered locus">Fraau_1472</name>
</gene>
<dbReference type="AlphaFoldDB" id="H8L650"/>
<dbReference type="STRING" id="767434.Fraau_1472"/>
<proteinExistence type="predicted"/>
<dbReference type="EMBL" id="CP003350">
    <property type="protein sequence ID" value="AFC85894.1"/>
    <property type="molecule type" value="Genomic_DNA"/>
</dbReference>
<keyword evidence="2" id="KW-1185">Reference proteome</keyword>
<evidence type="ECO:0000313" key="2">
    <source>
        <dbReference type="Proteomes" id="UP000005234"/>
    </source>
</evidence>
<dbReference type="KEGG" id="fau:Fraau_1472"/>
<reference evidence="1" key="1">
    <citation type="submission" date="2012-02" db="EMBL/GenBank/DDBJ databases">
        <title>The complete genome of Frateuria aurantia DSM 6220.</title>
        <authorList>
            <consortium name="US DOE Joint Genome Institute (JGI-PGF)"/>
            <person name="Lucas S."/>
            <person name="Copeland A."/>
            <person name="Lapidus A."/>
            <person name="Glavina del Rio T."/>
            <person name="Dalin E."/>
            <person name="Tice H."/>
            <person name="Bruce D."/>
            <person name="Goodwin L."/>
            <person name="Pitluck S."/>
            <person name="Peters L."/>
            <person name="Ovchinnikova G."/>
            <person name="Teshima H."/>
            <person name="Kyrpides N."/>
            <person name="Mavromatis K."/>
            <person name="Ivanova N."/>
            <person name="Brettin T."/>
            <person name="Detter J.C."/>
            <person name="Han C."/>
            <person name="Larimer F."/>
            <person name="Land M."/>
            <person name="Hauser L."/>
            <person name="Markowitz V."/>
            <person name="Cheng J.-F."/>
            <person name="Hugenholtz P."/>
            <person name="Woyke T."/>
            <person name="Wu D."/>
            <person name="Brambilla E."/>
            <person name="Klenk H.-P."/>
            <person name="Eisen J.A."/>
        </authorList>
    </citation>
    <scope>NUCLEOTIDE SEQUENCE</scope>
    <source>
        <strain evidence="1">DSM 6220</strain>
    </source>
</reference>
<dbReference type="HOGENOM" id="CLU_2861231_0_0_6"/>
<protein>
    <submittedName>
        <fullName evidence="1">Uncharacterized protein</fullName>
    </submittedName>
</protein>